<protein>
    <submittedName>
        <fullName evidence="2">Uncharacterized protein</fullName>
    </submittedName>
</protein>
<feature type="compositionally biased region" description="Basic and acidic residues" evidence="1">
    <location>
        <begin position="47"/>
        <end position="59"/>
    </location>
</feature>
<dbReference type="EMBL" id="BKCJ010372969">
    <property type="protein sequence ID" value="GFA12689.1"/>
    <property type="molecule type" value="Genomic_DNA"/>
</dbReference>
<evidence type="ECO:0000313" key="2">
    <source>
        <dbReference type="EMBL" id="GFA12689.1"/>
    </source>
</evidence>
<name>A0A699J5B1_TANCI</name>
<accession>A0A699J5B1</accession>
<comment type="caution">
    <text evidence="2">The sequence shown here is derived from an EMBL/GenBank/DDBJ whole genome shotgun (WGS) entry which is preliminary data.</text>
</comment>
<proteinExistence type="predicted"/>
<evidence type="ECO:0000256" key="1">
    <source>
        <dbReference type="SAM" id="MobiDB-lite"/>
    </source>
</evidence>
<feature type="region of interest" description="Disordered" evidence="1">
    <location>
        <begin position="33"/>
        <end position="59"/>
    </location>
</feature>
<reference evidence="2" key="1">
    <citation type="journal article" date="2019" name="Sci. Rep.">
        <title>Draft genome of Tanacetum cinerariifolium, the natural source of mosquito coil.</title>
        <authorList>
            <person name="Yamashiro T."/>
            <person name="Shiraishi A."/>
            <person name="Satake H."/>
            <person name="Nakayama K."/>
        </authorList>
    </citation>
    <scope>NUCLEOTIDE SEQUENCE</scope>
</reference>
<sequence>MSSRKVKSAAPITAATITAAPSAARRRKEVVIRDPKETATPSTIVHSEPKSKDKGKEAELNKNINWDDVIEQVKRKENKDNVVLRYQALNRKPQIEAQAKKNMMHFNSVVGFLEKSEKELEEEESRALNRKSKSDFLVTTLKAMFKKPDVEAHIWKNQRGIHGLAKVKNWKLLELQGIYSKGLLLLVKDLLLLVQVKLLDDAADSRLRLLEQSAAADDKMKK</sequence>
<organism evidence="2">
    <name type="scientific">Tanacetum cinerariifolium</name>
    <name type="common">Dalmatian daisy</name>
    <name type="synonym">Chrysanthemum cinerariifolium</name>
    <dbReference type="NCBI Taxonomy" id="118510"/>
    <lineage>
        <taxon>Eukaryota</taxon>
        <taxon>Viridiplantae</taxon>
        <taxon>Streptophyta</taxon>
        <taxon>Embryophyta</taxon>
        <taxon>Tracheophyta</taxon>
        <taxon>Spermatophyta</taxon>
        <taxon>Magnoliopsida</taxon>
        <taxon>eudicotyledons</taxon>
        <taxon>Gunneridae</taxon>
        <taxon>Pentapetalae</taxon>
        <taxon>asterids</taxon>
        <taxon>campanulids</taxon>
        <taxon>Asterales</taxon>
        <taxon>Asteraceae</taxon>
        <taxon>Asteroideae</taxon>
        <taxon>Anthemideae</taxon>
        <taxon>Anthemidinae</taxon>
        <taxon>Tanacetum</taxon>
    </lineage>
</organism>
<gene>
    <name evidence="2" type="ORF">Tci_584661</name>
</gene>
<dbReference type="AlphaFoldDB" id="A0A699J5B1"/>